<evidence type="ECO:0000313" key="1">
    <source>
        <dbReference type="EMBL" id="MCI06137.1"/>
    </source>
</evidence>
<proteinExistence type="predicted"/>
<comment type="caution">
    <text evidence="1">The sequence shown here is derived from an EMBL/GenBank/DDBJ whole genome shotgun (WGS) entry which is preliminary data.</text>
</comment>
<keyword evidence="2" id="KW-1185">Reference proteome</keyword>
<reference evidence="1 2" key="1">
    <citation type="journal article" date="2018" name="Front. Plant Sci.">
        <title>Red Clover (Trifolium pratense) and Zigzag Clover (T. medium) - A Picture of Genomic Similarities and Differences.</title>
        <authorList>
            <person name="Dluhosova J."/>
            <person name="Istvanek J."/>
            <person name="Nedelnik J."/>
            <person name="Repkova J."/>
        </authorList>
    </citation>
    <scope>NUCLEOTIDE SEQUENCE [LARGE SCALE GENOMIC DNA]</scope>
    <source>
        <strain evidence="2">cv. 10/8</strain>
        <tissue evidence="1">Leaf</tissue>
    </source>
</reference>
<dbReference type="AlphaFoldDB" id="A0A392P2D0"/>
<sequence>QITGASPAIPGMFPNMFPLATNQVQPFSALPVLPVQAMTQQVKMNFCEMTTFNFWI</sequence>
<feature type="non-terminal residue" evidence="1">
    <location>
        <position position="1"/>
    </location>
</feature>
<dbReference type="EMBL" id="LXQA010060854">
    <property type="protein sequence ID" value="MCI06137.1"/>
    <property type="molecule type" value="Genomic_DNA"/>
</dbReference>
<dbReference type="Proteomes" id="UP000265520">
    <property type="component" value="Unassembled WGS sequence"/>
</dbReference>
<name>A0A392P2D0_9FABA</name>
<protein>
    <submittedName>
        <fullName evidence="1">Splicing factor U2af large subunit B</fullName>
    </submittedName>
</protein>
<organism evidence="1 2">
    <name type="scientific">Trifolium medium</name>
    <dbReference type="NCBI Taxonomy" id="97028"/>
    <lineage>
        <taxon>Eukaryota</taxon>
        <taxon>Viridiplantae</taxon>
        <taxon>Streptophyta</taxon>
        <taxon>Embryophyta</taxon>
        <taxon>Tracheophyta</taxon>
        <taxon>Spermatophyta</taxon>
        <taxon>Magnoliopsida</taxon>
        <taxon>eudicotyledons</taxon>
        <taxon>Gunneridae</taxon>
        <taxon>Pentapetalae</taxon>
        <taxon>rosids</taxon>
        <taxon>fabids</taxon>
        <taxon>Fabales</taxon>
        <taxon>Fabaceae</taxon>
        <taxon>Papilionoideae</taxon>
        <taxon>50 kb inversion clade</taxon>
        <taxon>NPAAA clade</taxon>
        <taxon>Hologalegina</taxon>
        <taxon>IRL clade</taxon>
        <taxon>Trifolieae</taxon>
        <taxon>Trifolium</taxon>
    </lineage>
</organism>
<evidence type="ECO:0000313" key="2">
    <source>
        <dbReference type="Proteomes" id="UP000265520"/>
    </source>
</evidence>
<accession>A0A392P2D0</accession>